<proteinExistence type="predicted"/>
<feature type="chain" id="PRO_5027070033" evidence="1">
    <location>
        <begin position="23"/>
        <end position="149"/>
    </location>
</feature>
<evidence type="ECO:0000313" key="2">
    <source>
        <dbReference type="Proteomes" id="UP000829291"/>
    </source>
</evidence>
<dbReference type="KEGG" id="nlo:107220719"/>
<keyword evidence="1" id="KW-0732">Signal</keyword>
<dbReference type="InParanoid" id="A0A6J0BJZ7"/>
<organism evidence="3">
    <name type="scientific">Neodiprion lecontei</name>
    <name type="common">Redheaded pine sawfly</name>
    <dbReference type="NCBI Taxonomy" id="441921"/>
    <lineage>
        <taxon>Eukaryota</taxon>
        <taxon>Metazoa</taxon>
        <taxon>Ecdysozoa</taxon>
        <taxon>Arthropoda</taxon>
        <taxon>Hexapoda</taxon>
        <taxon>Insecta</taxon>
        <taxon>Pterygota</taxon>
        <taxon>Neoptera</taxon>
        <taxon>Endopterygota</taxon>
        <taxon>Hymenoptera</taxon>
        <taxon>Tenthredinoidea</taxon>
        <taxon>Diprionidae</taxon>
        <taxon>Diprioninae</taxon>
        <taxon>Neodiprion</taxon>
    </lineage>
</organism>
<evidence type="ECO:0000313" key="3">
    <source>
        <dbReference type="RefSeq" id="XP_015514901.1"/>
    </source>
</evidence>
<evidence type="ECO:0000256" key="1">
    <source>
        <dbReference type="SAM" id="SignalP"/>
    </source>
</evidence>
<keyword evidence="2" id="KW-1185">Reference proteome</keyword>
<gene>
    <name evidence="3" type="primary">LOC107220719</name>
</gene>
<dbReference type="GeneID" id="107220719"/>
<accession>A0A6J0BJZ7</accession>
<name>A0A6J0BJZ7_NEOLC</name>
<sequence>MINTTIFKSAFILLALLYQAMSHPLDTDAGVESSKFSAEEITAIRPSVGGDHYDQRQNGTKNFRIHVDGVVIVVAPAEALLLPGELDPSILGFGQEGIDAPLKPETATTESHKPLTVEETQKPIKKKFIHSHNLRLSSLLGPILRSISP</sequence>
<reference evidence="3" key="1">
    <citation type="submission" date="2025-08" db="UniProtKB">
        <authorList>
            <consortium name="RefSeq"/>
        </authorList>
    </citation>
    <scope>IDENTIFICATION</scope>
    <source>
        <tissue evidence="3">Thorax and Abdomen</tissue>
    </source>
</reference>
<dbReference type="AlphaFoldDB" id="A0A6J0BJZ7"/>
<dbReference type="OrthoDB" id="8192989at2759"/>
<dbReference type="RefSeq" id="XP_015514901.1">
    <property type="nucleotide sequence ID" value="XM_015659415.2"/>
</dbReference>
<dbReference type="Proteomes" id="UP000829291">
    <property type="component" value="Chromosome 5"/>
</dbReference>
<feature type="signal peptide" evidence="1">
    <location>
        <begin position="1"/>
        <end position="22"/>
    </location>
</feature>
<protein>
    <submittedName>
        <fullName evidence="3">Uncharacterized protein LOC107220719</fullName>
    </submittedName>
</protein>